<sequence>MTFSLVTAAIVFGLIFPVELPDKTFIATLVLATRYRPLMVWIGVTAAFAVQTLVAVTLGGLVAQLPHRPVQAVAAAMFLLGAVLLFRGSGQADAEEAEVEEEFEAKVAGPATGFRAIGASFLVLFLAEWGDLSQLLTASLAARYQDPLSVGVGAFLALATISALGAALGRQLLKRMRLATIRRVGASVCLLLALLTLVELVRG</sequence>
<evidence type="ECO:0000256" key="2">
    <source>
        <dbReference type="ARBA" id="ARBA00009190"/>
    </source>
</evidence>
<dbReference type="RefSeq" id="WP_344087364.1">
    <property type="nucleotide sequence ID" value="NZ_BAAAPO010000046.1"/>
</dbReference>
<gene>
    <name evidence="7" type="ORF">GCM10009811_30420</name>
</gene>
<keyword evidence="4 6" id="KW-1133">Transmembrane helix</keyword>
<keyword evidence="3 6" id="KW-0812">Transmembrane</keyword>
<comment type="similarity">
    <text evidence="2 6">Belongs to the GDT1 family.</text>
</comment>
<dbReference type="PANTHER" id="PTHR12608">
    <property type="entry name" value="TRANSMEMBRANE PROTEIN HTP-1 RELATED"/>
    <property type="match status" value="1"/>
</dbReference>
<reference evidence="8" key="1">
    <citation type="journal article" date="2019" name="Int. J. Syst. Evol. Microbiol.">
        <title>The Global Catalogue of Microorganisms (GCM) 10K type strain sequencing project: providing services to taxonomists for standard genome sequencing and annotation.</title>
        <authorList>
            <consortium name="The Broad Institute Genomics Platform"/>
            <consortium name="The Broad Institute Genome Sequencing Center for Infectious Disease"/>
            <person name="Wu L."/>
            <person name="Ma J."/>
        </authorList>
    </citation>
    <scope>NUCLEOTIDE SEQUENCE [LARGE SCALE GENOMIC DNA]</scope>
    <source>
        <strain evidence="8">JCM 15592</strain>
    </source>
</reference>
<evidence type="ECO:0000256" key="5">
    <source>
        <dbReference type="ARBA" id="ARBA00023136"/>
    </source>
</evidence>
<dbReference type="Proteomes" id="UP001499938">
    <property type="component" value="Unassembled WGS sequence"/>
</dbReference>
<accession>A0ABP4Y978</accession>
<comment type="caution">
    <text evidence="7">The sequence shown here is derived from an EMBL/GenBank/DDBJ whole genome shotgun (WGS) entry which is preliminary data.</text>
</comment>
<evidence type="ECO:0000256" key="1">
    <source>
        <dbReference type="ARBA" id="ARBA00004141"/>
    </source>
</evidence>
<evidence type="ECO:0000313" key="7">
    <source>
        <dbReference type="EMBL" id="GAA1804723.1"/>
    </source>
</evidence>
<comment type="subcellular location">
    <subcellularLocation>
        <location evidence="1 6">Membrane</location>
        <topology evidence="1 6">Multi-pass membrane protein</topology>
    </subcellularLocation>
</comment>
<keyword evidence="8" id="KW-1185">Reference proteome</keyword>
<evidence type="ECO:0000256" key="6">
    <source>
        <dbReference type="RuleBase" id="RU365102"/>
    </source>
</evidence>
<evidence type="ECO:0000256" key="4">
    <source>
        <dbReference type="ARBA" id="ARBA00022989"/>
    </source>
</evidence>
<feature type="transmembrane region" description="Helical" evidence="6">
    <location>
        <begin position="147"/>
        <end position="168"/>
    </location>
</feature>
<keyword evidence="5 6" id="KW-0472">Membrane</keyword>
<dbReference type="InterPro" id="IPR001727">
    <property type="entry name" value="GDT1-like"/>
</dbReference>
<feature type="transmembrane region" description="Helical" evidence="6">
    <location>
        <begin position="38"/>
        <end position="63"/>
    </location>
</feature>
<feature type="transmembrane region" description="Helical" evidence="6">
    <location>
        <begin position="6"/>
        <end position="31"/>
    </location>
</feature>
<dbReference type="PANTHER" id="PTHR12608:SF1">
    <property type="entry name" value="TRANSMEMBRANE PROTEIN 165"/>
    <property type="match status" value="1"/>
</dbReference>
<evidence type="ECO:0000256" key="3">
    <source>
        <dbReference type="ARBA" id="ARBA00022692"/>
    </source>
</evidence>
<evidence type="ECO:0000313" key="8">
    <source>
        <dbReference type="Proteomes" id="UP001499938"/>
    </source>
</evidence>
<name>A0ABP4Y978_9MICO</name>
<dbReference type="Pfam" id="PF01169">
    <property type="entry name" value="GDT1"/>
    <property type="match status" value="2"/>
</dbReference>
<feature type="transmembrane region" description="Helical" evidence="6">
    <location>
        <begin position="69"/>
        <end position="86"/>
    </location>
</feature>
<dbReference type="EMBL" id="BAAAPO010000046">
    <property type="protein sequence ID" value="GAA1804723.1"/>
    <property type="molecule type" value="Genomic_DNA"/>
</dbReference>
<protein>
    <recommendedName>
        <fullName evidence="6">GDT1 family protein</fullName>
    </recommendedName>
</protein>
<feature type="transmembrane region" description="Helical" evidence="6">
    <location>
        <begin position="107"/>
        <end position="127"/>
    </location>
</feature>
<proteinExistence type="inferred from homology"/>
<feature type="transmembrane region" description="Helical" evidence="6">
    <location>
        <begin position="180"/>
        <end position="198"/>
    </location>
</feature>
<organism evidence="7 8">
    <name type="scientific">Nostocoides veronense</name>
    <dbReference type="NCBI Taxonomy" id="330836"/>
    <lineage>
        <taxon>Bacteria</taxon>
        <taxon>Bacillati</taxon>
        <taxon>Actinomycetota</taxon>
        <taxon>Actinomycetes</taxon>
        <taxon>Micrococcales</taxon>
        <taxon>Intrasporangiaceae</taxon>
        <taxon>Nostocoides</taxon>
    </lineage>
</organism>